<feature type="transmembrane region" description="Helical" evidence="1">
    <location>
        <begin position="53"/>
        <end position="72"/>
    </location>
</feature>
<keyword evidence="1" id="KW-1133">Transmembrane helix</keyword>
<feature type="transmembrane region" description="Helical" evidence="1">
    <location>
        <begin position="183"/>
        <end position="199"/>
    </location>
</feature>
<reference evidence="2" key="1">
    <citation type="submission" date="2018-05" db="EMBL/GenBank/DDBJ databases">
        <authorList>
            <person name="Lanie J.A."/>
            <person name="Ng W.-L."/>
            <person name="Kazmierczak K.M."/>
            <person name="Andrzejewski T.M."/>
            <person name="Davidsen T.M."/>
            <person name="Wayne K.J."/>
            <person name="Tettelin H."/>
            <person name="Glass J.I."/>
            <person name="Rusch D."/>
            <person name="Podicherti R."/>
            <person name="Tsui H.-C.T."/>
            <person name="Winkler M.E."/>
        </authorList>
    </citation>
    <scope>NUCLEOTIDE SEQUENCE</scope>
</reference>
<keyword evidence="1" id="KW-0812">Transmembrane</keyword>
<feature type="transmembrane region" description="Helical" evidence="1">
    <location>
        <begin position="84"/>
        <end position="108"/>
    </location>
</feature>
<protein>
    <recommendedName>
        <fullName evidence="3">DUF998 domain-containing protein</fullName>
    </recommendedName>
</protein>
<feature type="transmembrane region" description="Helical" evidence="1">
    <location>
        <begin position="149"/>
        <end position="171"/>
    </location>
</feature>
<accession>A0A382A252</accession>
<evidence type="ECO:0000313" key="2">
    <source>
        <dbReference type="EMBL" id="SVA95616.1"/>
    </source>
</evidence>
<dbReference type="AlphaFoldDB" id="A0A382A252"/>
<sequence length="201" mass="21287">MGTYSSRSLAGLCLIIGPIVAMVSWILLGLVLGSGDTSMEAFEDALSGDWERIFAILPMLGIFASLHGLMVLQSGIESDDSGHAFSLLGVRLWGFNVISALVLLGLALGGSVSIGQMVGNLGEVMGSIGILLIALALSTRDDQNKIIQLIMAVIALIATVVGVLHICDLGVDAALYDNLLTPYYIVWTIWSVIIGWNLLKD</sequence>
<feature type="transmembrane region" description="Helical" evidence="1">
    <location>
        <begin position="12"/>
        <end position="33"/>
    </location>
</feature>
<evidence type="ECO:0000256" key="1">
    <source>
        <dbReference type="SAM" id="Phobius"/>
    </source>
</evidence>
<organism evidence="2">
    <name type="scientific">marine metagenome</name>
    <dbReference type="NCBI Taxonomy" id="408172"/>
    <lineage>
        <taxon>unclassified sequences</taxon>
        <taxon>metagenomes</taxon>
        <taxon>ecological metagenomes</taxon>
    </lineage>
</organism>
<name>A0A382A252_9ZZZZ</name>
<dbReference type="EMBL" id="UINC01023613">
    <property type="protein sequence ID" value="SVA95616.1"/>
    <property type="molecule type" value="Genomic_DNA"/>
</dbReference>
<proteinExistence type="predicted"/>
<evidence type="ECO:0008006" key="3">
    <source>
        <dbReference type="Google" id="ProtNLM"/>
    </source>
</evidence>
<gene>
    <name evidence="2" type="ORF">METZ01_LOCUS148470</name>
</gene>
<keyword evidence="1" id="KW-0472">Membrane</keyword>
<feature type="transmembrane region" description="Helical" evidence="1">
    <location>
        <begin position="114"/>
        <end position="137"/>
    </location>
</feature>